<proteinExistence type="predicted"/>
<keyword evidence="2" id="KW-1185">Reference proteome</keyword>
<dbReference type="OrthoDB" id="2352256at2759"/>
<comment type="caution">
    <text evidence="1">The sequence shown here is derived from an EMBL/GenBank/DDBJ whole genome shotgun (WGS) entry which is preliminary data.</text>
</comment>
<protein>
    <submittedName>
        <fullName evidence="1">Uncharacterized protein</fullName>
    </submittedName>
</protein>
<sequence>MQVEHRLKYHIKLIPRRWYMDHLQDSGELEESFGPFSHAMTQKANIGEDEDGMSDVPVVTFMSDIFKIFPLTTSLSRDDQSQLSKKRRHGEISGLVKDILKVADSSPEMFEMVKERLGDVIVEGKGLEGMRDPVHVKAKSRPKKTRMKSSMETTARSTKCGNFFMKPSFLSIFSGSR</sequence>
<gene>
    <name evidence="1" type="ORF">BG015_006345</name>
</gene>
<dbReference type="AlphaFoldDB" id="A0A9P5R1I6"/>
<organism evidence="1 2">
    <name type="scientific">Linnemannia schmuckeri</name>
    <dbReference type="NCBI Taxonomy" id="64567"/>
    <lineage>
        <taxon>Eukaryota</taxon>
        <taxon>Fungi</taxon>
        <taxon>Fungi incertae sedis</taxon>
        <taxon>Mucoromycota</taxon>
        <taxon>Mortierellomycotina</taxon>
        <taxon>Mortierellomycetes</taxon>
        <taxon>Mortierellales</taxon>
        <taxon>Mortierellaceae</taxon>
        <taxon>Linnemannia</taxon>
    </lineage>
</organism>
<name>A0A9P5R1I6_9FUNG</name>
<dbReference type="Proteomes" id="UP000748756">
    <property type="component" value="Unassembled WGS sequence"/>
</dbReference>
<dbReference type="EMBL" id="JAAAUQ010003006">
    <property type="protein sequence ID" value="KAF9119467.1"/>
    <property type="molecule type" value="Genomic_DNA"/>
</dbReference>
<feature type="non-terminal residue" evidence="1">
    <location>
        <position position="1"/>
    </location>
</feature>
<evidence type="ECO:0000313" key="1">
    <source>
        <dbReference type="EMBL" id="KAF9119467.1"/>
    </source>
</evidence>
<reference evidence="1" key="1">
    <citation type="journal article" date="2020" name="Fungal Divers.">
        <title>Resolving the Mortierellaceae phylogeny through synthesis of multi-gene phylogenetics and phylogenomics.</title>
        <authorList>
            <person name="Vandepol N."/>
            <person name="Liber J."/>
            <person name="Desiro A."/>
            <person name="Na H."/>
            <person name="Kennedy M."/>
            <person name="Barry K."/>
            <person name="Grigoriev I.V."/>
            <person name="Miller A.N."/>
            <person name="O'Donnell K."/>
            <person name="Stajich J.E."/>
            <person name="Bonito G."/>
        </authorList>
    </citation>
    <scope>NUCLEOTIDE SEQUENCE</scope>
    <source>
        <strain evidence="1">NRRL 6426</strain>
    </source>
</reference>
<evidence type="ECO:0000313" key="2">
    <source>
        <dbReference type="Proteomes" id="UP000748756"/>
    </source>
</evidence>
<accession>A0A9P5R1I6</accession>